<name>S7PQZ7_GLOTA</name>
<dbReference type="Gene3D" id="3.20.20.70">
    <property type="entry name" value="Aldolase class I"/>
    <property type="match status" value="1"/>
</dbReference>
<dbReference type="HOGENOM" id="CLU_1454568_0_0_1"/>
<gene>
    <name evidence="1" type="ORF">GLOTRDRAFT_97147</name>
</gene>
<dbReference type="OrthoDB" id="70823at2759"/>
<dbReference type="STRING" id="670483.S7PQZ7"/>
<evidence type="ECO:0008006" key="3">
    <source>
        <dbReference type="Google" id="ProtNLM"/>
    </source>
</evidence>
<dbReference type="AlphaFoldDB" id="S7PQZ7"/>
<keyword evidence="2" id="KW-1185">Reference proteome</keyword>
<dbReference type="Proteomes" id="UP000030669">
    <property type="component" value="Unassembled WGS sequence"/>
</dbReference>
<dbReference type="RefSeq" id="XP_007871298.1">
    <property type="nucleotide sequence ID" value="XM_007873107.1"/>
</dbReference>
<dbReference type="KEGG" id="gtr:GLOTRDRAFT_97147"/>
<protein>
    <recommendedName>
        <fullName evidence="3">Deoxyribose-phosphate aldolase</fullName>
    </recommendedName>
</protein>
<organism evidence="1 2">
    <name type="scientific">Gloeophyllum trabeum (strain ATCC 11539 / FP-39264 / Madison 617)</name>
    <name type="common">Brown rot fungus</name>
    <dbReference type="NCBI Taxonomy" id="670483"/>
    <lineage>
        <taxon>Eukaryota</taxon>
        <taxon>Fungi</taxon>
        <taxon>Dikarya</taxon>
        <taxon>Basidiomycota</taxon>
        <taxon>Agaricomycotina</taxon>
        <taxon>Agaricomycetes</taxon>
        <taxon>Gloeophyllales</taxon>
        <taxon>Gloeophyllaceae</taxon>
        <taxon>Gloeophyllum</taxon>
    </lineage>
</organism>
<dbReference type="SUPFAM" id="SSF51569">
    <property type="entry name" value="Aldolase"/>
    <property type="match status" value="1"/>
</dbReference>
<dbReference type="GeneID" id="19309956"/>
<sequence>MAPQKPLRSVADIAALIDHSLLHPTLTDAEIQRGLELARDYKVATAFIKPYSIPQAINILSGSGLAHLFALHEDTSNASPTSFRVPQPQHYHLRGAGIARTVIDIPGQFNSSAPFLSNAETAVKQREYCPAASSSGVCPQDGIAMDHRDGRLGRHGYSNNVPTRLREKSAALVDRAPCHRLHLRGL</sequence>
<evidence type="ECO:0000313" key="1">
    <source>
        <dbReference type="EMBL" id="EPQ50251.1"/>
    </source>
</evidence>
<dbReference type="InterPro" id="IPR013785">
    <property type="entry name" value="Aldolase_TIM"/>
</dbReference>
<dbReference type="EMBL" id="KB469320">
    <property type="protein sequence ID" value="EPQ50251.1"/>
    <property type="molecule type" value="Genomic_DNA"/>
</dbReference>
<evidence type="ECO:0000313" key="2">
    <source>
        <dbReference type="Proteomes" id="UP000030669"/>
    </source>
</evidence>
<dbReference type="CDD" id="cd00945">
    <property type="entry name" value="Aldolase_Class_I"/>
    <property type="match status" value="1"/>
</dbReference>
<accession>S7PQZ7</accession>
<reference evidence="1 2" key="1">
    <citation type="journal article" date="2012" name="Science">
        <title>The Paleozoic origin of enzymatic lignin decomposition reconstructed from 31 fungal genomes.</title>
        <authorList>
            <person name="Floudas D."/>
            <person name="Binder M."/>
            <person name="Riley R."/>
            <person name="Barry K."/>
            <person name="Blanchette R.A."/>
            <person name="Henrissat B."/>
            <person name="Martinez A.T."/>
            <person name="Otillar R."/>
            <person name="Spatafora J.W."/>
            <person name="Yadav J.S."/>
            <person name="Aerts A."/>
            <person name="Benoit I."/>
            <person name="Boyd A."/>
            <person name="Carlson A."/>
            <person name="Copeland A."/>
            <person name="Coutinho P.M."/>
            <person name="de Vries R.P."/>
            <person name="Ferreira P."/>
            <person name="Findley K."/>
            <person name="Foster B."/>
            <person name="Gaskell J."/>
            <person name="Glotzer D."/>
            <person name="Gorecki P."/>
            <person name="Heitman J."/>
            <person name="Hesse C."/>
            <person name="Hori C."/>
            <person name="Igarashi K."/>
            <person name="Jurgens J.A."/>
            <person name="Kallen N."/>
            <person name="Kersten P."/>
            <person name="Kohler A."/>
            <person name="Kuees U."/>
            <person name="Kumar T.K.A."/>
            <person name="Kuo A."/>
            <person name="LaButti K."/>
            <person name="Larrondo L.F."/>
            <person name="Lindquist E."/>
            <person name="Ling A."/>
            <person name="Lombard V."/>
            <person name="Lucas S."/>
            <person name="Lundell T."/>
            <person name="Martin R."/>
            <person name="McLaughlin D.J."/>
            <person name="Morgenstern I."/>
            <person name="Morin E."/>
            <person name="Murat C."/>
            <person name="Nagy L.G."/>
            <person name="Nolan M."/>
            <person name="Ohm R.A."/>
            <person name="Patyshakuliyeva A."/>
            <person name="Rokas A."/>
            <person name="Ruiz-Duenas F.J."/>
            <person name="Sabat G."/>
            <person name="Salamov A."/>
            <person name="Samejima M."/>
            <person name="Schmutz J."/>
            <person name="Slot J.C."/>
            <person name="St John F."/>
            <person name="Stenlid J."/>
            <person name="Sun H."/>
            <person name="Sun S."/>
            <person name="Syed K."/>
            <person name="Tsang A."/>
            <person name="Wiebenga A."/>
            <person name="Young D."/>
            <person name="Pisabarro A."/>
            <person name="Eastwood D.C."/>
            <person name="Martin F."/>
            <person name="Cullen D."/>
            <person name="Grigoriev I.V."/>
            <person name="Hibbett D.S."/>
        </authorList>
    </citation>
    <scope>NUCLEOTIDE SEQUENCE [LARGE SCALE GENOMIC DNA]</scope>
    <source>
        <strain evidence="1 2">ATCC 11539</strain>
    </source>
</reference>
<proteinExistence type="predicted"/>